<reference evidence="7 8" key="1">
    <citation type="submission" date="2024-06" db="EMBL/GenBank/DDBJ databases">
        <title>Construction of an artificial bacterial consortium using nitrogen cycle bacteria from Cuatro Cienegas Basin and a mangrove forest.</title>
        <authorList>
            <person name="Aguilera-Najera D."/>
            <person name="Marquez-Cianci L."/>
            <person name="Martinez-Perez E."/>
            <person name="Rosas-Barrera M."/>
            <person name="Rodriguez-Cruz U.E."/>
            <person name="Tapia-Lopez R."/>
            <person name="Eguiarte L.E."/>
            <person name="Souza-Saldivar V."/>
        </authorList>
    </citation>
    <scope>NUCLEOTIDE SEQUENCE [LARGE SCALE GENOMIC DNA]</scope>
    <source>
        <strain evidence="7 8">S14-15</strain>
    </source>
</reference>
<comment type="subcellular location">
    <subcellularLocation>
        <location evidence="1">Cell membrane</location>
    </subcellularLocation>
</comment>
<dbReference type="InterPro" id="IPR006829">
    <property type="entry name" value="LXG_dom"/>
</dbReference>
<dbReference type="GO" id="GO:0004519">
    <property type="term" value="F:endonuclease activity"/>
    <property type="evidence" value="ECO:0007669"/>
    <property type="project" value="UniProtKB-KW"/>
</dbReference>
<proteinExistence type="inferred from homology"/>
<comment type="caution">
    <text evidence="7">The sequence shown here is derived from an EMBL/GenBank/DDBJ whole genome shotgun (WGS) entry which is preliminary data.</text>
</comment>
<dbReference type="InterPro" id="IPR051768">
    <property type="entry name" value="Bact_secretion_toxin"/>
</dbReference>
<keyword evidence="7" id="KW-0255">Endonuclease</keyword>
<protein>
    <submittedName>
        <fullName evidence="7">DNA/RNA non-specific endonuclease</fullName>
    </submittedName>
</protein>
<evidence type="ECO:0000256" key="3">
    <source>
        <dbReference type="ARBA" id="ARBA00023136"/>
    </source>
</evidence>
<evidence type="ECO:0000313" key="7">
    <source>
        <dbReference type="EMBL" id="MER3122354.1"/>
    </source>
</evidence>
<dbReference type="Pfam" id="PF13930">
    <property type="entry name" value="Endonuclea_NS_2"/>
    <property type="match status" value="1"/>
</dbReference>
<gene>
    <name evidence="7" type="ORF">ABQG71_14250</name>
</gene>
<sequence>MKILDAPSLLSAVEQRSKAYHELQEEMKLVKKALKSVSGLGDEFTGKGADNIKSFYEDLALYTDTYLDFIDMQKAFLDGVKGKLDDESLGGSTFIDEHFLDTQLKQGIQNNKDMVKEQKEALSTIFDDANKKRKETIEVLHEIDNDLKTEYAKSEAVENHLNTFYAKMMAATGKEKNAQPMYYDAKAFHETDVYKNHDQIDAQVKAYLKVKKEEKEKRRIKELKEKLNDPSCLSEAKYFEIVDEIGYENLTYAQKMYYSQLLQIKAQEEASEVFIDSVKGAAVGLYDVAKDTVTGIYDLVTDPGGAVEPVVTAVSHPIETSKAIGKSISDSFQKEVINGDAYSRSHWFAYATGSLAEIVFGSKGAKSIDRVSIPGLLPYSPKFQMAGGPKLPYNVFDGENLKNKLLSMAKRLDNNSGYGISQTGRRLPAPKSPPTVVSYGEHYVRWKRKKVLKPNVVYSTKQGYTYKTDHYGRIVKVEANNLKYGEVKRNQYAQSNSGKQDRLLKDDGGHLIASIFKGSGDIDNLVPMSSQINRSGGKWYEMEQRWLKALRADPPKHVEVSIEPIYKDDSLRPDSFVIEYNIGKRSYLEKIKNQPGG</sequence>
<evidence type="ECO:0000256" key="2">
    <source>
        <dbReference type="ARBA" id="ARBA00022475"/>
    </source>
</evidence>
<dbReference type="InterPro" id="IPR044929">
    <property type="entry name" value="DNA/RNA_non-sp_Endonuclease_sf"/>
</dbReference>
<evidence type="ECO:0000259" key="6">
    <source>
        <dbReference type="Pfam" id="PF13930"/>
    </source>
</evidence>
<dbReference type="PANTHER" id="PTHR34976:SF2">
    <property type="entry name" value="TYPE VII SECRETION SYSTEM PROTEIN ESSD"/>
    <property type="match status" value="1"/>
</dbReference>
<evidence type="ECO:0000256" key="4">
    <source>
        <dbReference type="ARBA" id="ARBA00034117"/>
    </source>
</evidence>
<keyword evidence="7" id="KW-0540">Nuclease</keyword>
<dbReference type="InterPro" id="IPR044927">
    <property type="entry name" value="Endonuclea_NS_2"/>
</dbReference>
<dbReference type="PANTHER" id="PTHR34976">
    <property type="entry name" value="RIBONUCLEASE YQCG-RELATED"/>
    <property type="match status" value="1"/>
</dbReference>
<dbReference type="RefSeq" id="WP_265154763.1">
    <property type="nucleotide sequence ID" value="NZ_CP128109.1"/>
</dbReference>
<feature type="domain" description="Type VII secretion system protein EssD-like" evidence="6">
    <location>
        <begin position="454"/>
        <end position="582"/>
    </location>
</feature>
<keyword evidence="3" id="KW-0472">Membrane</keyword>
<dbReference type="Proteomes" id="UP001467674">
    <property type="component" value="Unassembled WGS sequence"/>
</dbReference>
<keyword evidence="2" id="KW-1003">Cell membrane</keyword>
<keyword evidence="8" id="KW-1185">Reference proteome</keyword>
<evidence type="ECO:0000256" key="1">
    <source>
        <dbReference type="ARBA" id="ARBA00004236"/>
    </source>
</evidence>
<keyword evidence="7" id="KW-0378">Hydrolase</keyword>
<evidence type="ECO:0000313" key="8">
    <source>
        <dbReference type="Proteomes" id="UP001467674"/>
    </source>
</evidence>
<dbReference type="Pfam" id="PF04740">
    <property type="entry name" value="LXG"/>
    <property type="match status" value="1"/>
</dbReference>
<feature type="domain" description="LXG" evidence="5">
    <location>
        <begin position="2"/>
        <end position="180"/>
    </location>
</feature>
<dbReference type="Gene3D" id="3.40.570.10">
    <property type="entry name" value="Extracellular Endonuclease, subunit A"/>
    <property type="match status" value="1"/>
</dbReference>
<comment type="similarity">
    <text evidence="4">In the N-terminal section; belongs to the LXG family.</text>
</comment>
<name>A0ABV1S730_BACAB</name>
<accession>A0ABV1S730</accession>
<evidence type="ECO:0000259" key="5">
    <source>
        <dbReference type="Pfam" id="PF04740"/>
    </source>
</evidence>
<organism evidence="7 8">
    <name type="scientific">Bacillus altitudinis</name>
    <dbReference type="NCBI Taxonomy" id="293387"/>
    <lineage>
        <taxon>Bacteria</taxon>
        <taxon>Bacillati</taxon>
        <taxon>Bacillota</taxon>
        <taxon>Bacilli</taxon>
        <taxon>Bacillales</taxon>
        <taxon>Bacillaceae</taxon>
        <taxon>Bacillus</taxon>
    </lineage>
</organism>
<dbReference type="EMBL" id="JBEOME010000007">
    <property type="protein sequence ID" value="MER3122354.1"/>
    <property type="molecule type" value="Genomic_DNA"/>
</dbReference>